<keyword evidence="6 8" id="KW-0472">Membrane</keyword>
<reference evidence="10" key="1">
    <citation type="submission" date="2021-01" db="EMBL/GenBank/DDBJ databases">
        <authorList>
            <person name="Corre E."/>
            <person name="Pelletier E."/>
            <person name="Niang G."/>
            <person name="Scheremetjew M."/>
            <person name="Finn R."/>
            <person name="Kale V."/>
            <person name="Holt S."/>
            <person name="Cochrane G."/>
            <person name="Meng A."/>
            <person name="Brown T."/>
            <person name="Cohen L."/>
        </authorList>
    </citation>
    <scope>NUCLEOTIDE SEQUENCE</scope>
    <source>
        <strain evidence="10">CCMP125</strain>
    </source>
</reference>
<feature type="transmembrane region" description="Helical" evidence="8">
    <location>
        <begin position="163"/>
        <end position="185"/>
    </location>
</feature>
<dbReference type="InterPro" id="IPR007305">
    <property type="entry name" value="Vesicle_transpt_Got1/SFT2"/>
</dbReference>
<dbReference type="PANTHER" id="PTHR23137:SF36">
    <property type="entry name" value="VESICLE TRANSPORT PROTEIN SFT2C"/>
    <property type="match status" value="1"/>
</dbReference>
<dbReference type="InterPro" id="IPR011691">
    <property type="entry name" value="Vesicle_transpt_SFT2"/>
</dbReference>
<keyword evidence="4 8" id="KW-0653">Protein transport</keyword>
<evidence type="ECO:0000256" key="3">
    <source>
        <dbReference type="ARBA" id="ARBA00022692"/>
    </source>
</evidence>
<comment type="function">
    <text evidence="8">May be involved in fusion of retrograde transport vesicles derived from an endocytic compartment with the Golgi complex.</text>
</comment>
<dbReference type="PANTHER" id="PTHR23137">
    <property type="entry name" value="VESICLE TRANSPORT PROTEIN-RELATED"/>
    <property type="match status" value="1"/>
</dbReference>
<protein>
    <recommendedName>
        <fullName evidence="8">Vesicle transport protein</fullName>
    </recommendedName>
</protein>
<feature type="transmembrane region" description="Helical" evidence="8">
    <location>
        <begin position="103"/>
        <end position="125"/>
    </location>
</feature>
<dbReference type="GO" id="GO:0015031">
    <property type="term" value="P:protein transport"/>
    <property type="evidence" value="ECO:0007669"/>
    <property type="project" value="UniProtKB-KW"/>
</dbReference>
<dbReference type="GO" id="GO:0016192">
    <property type="term" value="P:vesicle-mediated transport"/>
    <property type="evidence" value="ECO:0007669"/>
    <property type="project" value="InterPro"/>
</dbReference>
<feature type="transmembrane region" description="Helical" evidence="8">
    <location>
        <begin position="73"/>
        <end position="97"/>
    </location>
</feature>
<organism evidence="10">
    <name type="scientific">Entomoneis paludosa</name>
    <dbReference type="NCBI Taxonomy" id="265537"/>
    <lineage>
        <taxon>Eukaryota</taxon>
        <taxon>Sar</taxon>
        <taxon>Stramenopiles</taxon>
        <taxon>Ochrophyta</taxon>
        <taxon>Bacillariophyta</taxon>
        <taxon>Bacillariophyceae</taxon>
        <taxon>Bacillariophycidae</taxon>
        <taxon>Entomoneidaceae</taxon>
        <taxon>Entomoneis</taxon>
    </lineage>
</organism>
<evidence type="ECO:0000313" key="10">
    <source>
        <dbReference type="EMBL" id="CAD9973800.1"/>
    </source>
</evidence>
<feature type="transmembrane region" description="Helical" evidence="8">
    <location>
        <begin position="137"/>
        <end position="157"/>
    </location>
</feature>
<evidence type="ECO:0000256" key="1">
    <source>
        <dbReference type="ARBA" id="ARBA00004141"/>
    </source>
</evidence>
<dbReference type="GO" id="GO:0016020">
    <property type="term" value="C:membrane"/>
    <property type="evidence" value="ECO:0007669"/>
    <property type="project" value="UniProtKB-SubCell"/>
</dbReference>
<dbReference type="GO" id="GO:0005737">
    <property type="term" value="C:cytoplasm"/>
    <property type="evidence" value="ECO:0007669"/>
    <property type="project" value="UniProtKB-ARBA"/>
</dbReference>
<evidence type="ECO:0000256" key="5">
    <source>
        <dbReference type="ARBA" id="ARBA00022989"/>
    </source>
</evidence>
<feature type="region of interest" description="Disordered" evidence="9">
    <location>
        <begin position="1"/>
        <end position="27"/>
    </location>
</feature>
<dbReference type="EMBL" id="HBHT01023245">
    <property type="protein sequence ID" value="CAD9973800.1"/>
    <property type="molecule type" value="Transcribed_RNA"/>
</dbReference>
<evidence type="ECO:0000256" key="9">
    <source>
        <dbReference type="SAM" id="MobiDB-lite"/>
    </source>
</evidence>
<evidence type="ECO:0000256" key="7">
    <source>
        <dbReference type="ARBA" id="ARBA00025800"/>
    </source>
</evidence>
<name>A0A7S2YFF4_9STRA</name>
<comment type="subcellular location">
    <subcellularLocation>
        <location evidence="1 8">Membrane</location>
        <topology evidence="1 8">Multi-pass membrane protein</topology>
    </subcellularLocation>
</comment>
<sequence>MSSKGFGQWYDDKKAEENPDEGGSSSWFGSSEQLPLFSNEAMQSMSFCSMKASMESQMPKQILGMGYQQRFQVFCGLLFLSALFFAMAFFVGVPTLVARPQKFAISFTLGSLTFMASFGILKGPMEHLNSMIAPDRLWFTLVYVGSMFMTLYLTFTVGGVSGYLWVLSASATQMLALMYYLISFLPGGASGLKYVTAAMGHFLKPVLVFCARAQAVCLARFVGWFVRSSANSD</sequence>
<keyword evidence="5 8" id="KW-1133">Transmembrane helix</keyword>
<gene>
    <name evidence="10" type="ORF">APAL1065_LOCUS15593</name>
</gene>
<dbReference type="Pfam" id="PF04178">
    <property type="entry name" value="Got1"/>
    <property type="match status" value="1"/>
</dbReference>
<dbReference type="AlphaFoldDB" id="A0A7S2YFF4"/>
<evidence type="ECO:0000256" key="6">
    <source>
        <dbReference type="ARBA" id="ARBA00023136"/>
    </source>
</evidence>
<keyword evidence="2 8" id="KW-0813">Transport</keyword>
<evidence type="ECO:0000256" key="8">
    <source>
        <dbReference type="RuleBase" id="RU363111"/>
    </source>
</evidence>
<evidence type="ECO:0000256" key="4">
    <source>
        <dbReference type="ARBA" id="ARBA00022927"/>
    </source>
</evidence>
<proteinExistence type="inferred from homology"/>
<accession>A0A7S2YFF4</accession>
<evidence type="ECO:0000256" key="2">
    <source>
        <dbReference type="ARBA" id="ARBA00022448"/>
    </source>
</evidence>
<comment type="similarity">
    <text evidence="7 8">Belongs to the SFT2 family.</text>
</comment>
<keyword evidence="3 8" id="KW-0812">Transmembrane</keyword>
<dbReference type="GO" id="GO:0012505">
    <property type="term" value="C:endomembrane system"/>
    <property type="evidence" value="ECO:0007669"/>
    <property type="project" value="UniProtKB-ARBA"/>
</dbReference>